<evidence type="ECO:0000256" key="2">
    <source>
        <dbReference type="ARBA" id="ARBA00022603"/>
    </source>
</evidence>
<dbReference type="GO" id="GO:1905706">
    <property type="term" value="P:regulation of mitochondrial ATP synthesis coupled proton transport"/>
    <property type="evidence" value="ECO:0007669"/>
    <property type="project" value="TreeGrafter"/>
</dbReference>
<dbReference type="EMBL" id="CAJFCV020000003">
    <property type="protein sequence ID" value="CAG9107301.1"/>
    <property type="molecule type" value="Genomic_DNA"/>
</dbReference>
<dbReference type="Gene3D" id="3.40.50.150">
    <property type="entry name" value="Vaccinia Virus protein VP39"/>
    <property type="match status" value="1"/>
</dbReference>
<evidence type="ECO:0000256" key="4">
    <source>
        <dbReference type="ARBA" id="ARBA00022691"/>
    </source>
</evidence>
<dbReference type="GO" id="GO:0005739">
    <property type="term" value="C:mitochondrion"/>
    <property type="evidence" value="ECO:0007669"/>
    <property type="project" value="TreeGrafter"/>
</dbReference>
<gene>
    <name evidence="5" type="ORF">BXYJ_LOCUS6391</name>
</gene>
<reference evidence="5" key="2">
    <citation type="submission" date="2020-09" db="EMBL/GenBank/DDBJ databases">
        <authorList>
            <person name="Kikuchi T."/>
        </authorList>
    </citation>
    <scope>NUCLEOTIDE SEQUENCE</scope>
    <source>
        <strain evidence="5">Ka4C1</strain>
    </source>
</reference>
<evidence type="ECO:0000313" key="8">
    <source>
        <dbReference type="WBParaSite" id="BXY_1664600.1"/>
    </source>
</evidence>
<evidence type="ECO:0000313" key="7">
    <source>
        <dbReference type="Proteomes" id="UP000659654"/>
    </source>
</evidence>
<dbReference type="Proteomes" id="UP000095284">
    <property type="component" value="Unplaced"/>
</dbReference>
<dbReference type="WBParaSite" id="BXY_1664600.1">
    <property type="protein sequence ID" value="BXY_1664600.1"/>
    <property type="gene ID" value="BXY_1664600"/>
</dbReference>
<name>A0A1I7SUC4_BURXY</name>
<evidence type="ECO:0000256" key="1">
    <source>
        <dbReference type="ARBA" id="ARBA00010633"/>
    </source>
</evidence>
<dbReference type="Proteomes" id="UP000659654">
    <property type="component" value="Unassembled WGS sequence"/>
</dbReference>
<dbReference type="SMR" id="A0A1I7SUC4"/>
<keyword evidence="3" id="KW-0808">Transferase</keyword>
<dbReference type="AlphaFoldDB" id="A0A1I7SUC4"/>
<keyword evidence="7" id="KW-1185">Reference proteome</keyword>
<evidence type="ECO:0000256" key="3">
    <source>
        <dbReference type="ARBA" id="ARBA00022679"/>
    </source>
</evidence>
<accession>A0A1I7SUC4</accession>
<dbReference type="EMBL" id="CAJFDI010000003">
    <property type="protein sequence ID" value="CAD5220863.1"/>
    <property type="molecule type" value="Genomic_DNA"/>
</dbReference>
<dbReference type="InterPro" id="IPR026170">
    <property type="entry name" value="FAM173A/B"/>
</dbReference>
<proteinExistence type="inferred from homology"/>
<comment type="similarity">
    <text evidence="1">Belongs to the ANT/ATPSC lysine N-methyltransferase family.</text>
</comment>
<organism evidence="6 8">
    <name type="scientific">Bursaphelenchus xylophilus</name>
    <name type="common">Pinewood nematode worm</name>
    <name type="synonym">Aphelenchoides xylophilus</name>
    <dbReference type="NCBI Taxonomy" id="6326"/>
    <lineage>
        <taxon>Eukaryota</taxon>
        <taxon>Metazoa</taxon>
        <taxon>Ecdysozoa</taxon>
        <taxon>Nematoda</taxon>
        <taxon>Chromadorea</taxon>
        <taxon>Rhabditida</taxon>
        <taxon>Tylenchina</taxon>
        <taxon>Tylenchomorpha</taxon>
        <taxon>Aphelenchoidea</taxon>
        <taxon>Aphelenchoididae</taxon>
        <taxon>Bursaphelenchus</taxon>
    </lineage>
</organism>
<keyword evidence="4" id="KW-0949">S-adenosyl-L-methionine</keyword>
<reference evidence="8" key="1">
    <citation type="submission" date="2016-11" db="UniProtKB">
        <authorList>
            <consortium name="WormBaseParasite"/>
        </authorList>
    </citation>
    <scope>IDENTIFICATION</scope>
</reference>
<keyword evidence="2" id="KW-0489">Methyltransferase</keyword>
<evidence type="ECO:0000313" key="5">
    <source>
        <dbReference type="EMBL" id="CAD5220863.1"/>
    </source>
</evidence>
<protein>
    <submittedName>
        <fullName evidence="5">(pine wood nematode) hypothetical protein</fullName>
    </submittedName>
</protein>
<dbReference type="GO" id="GO:0016279">
    <property type="term" value="F:protein-lysine N-methyltransferase activity"/>
    <property type="evidence" value="ECO:0007669"/>
    <property type="project" value="InterPro"/>
</dbReference>
<dbReference type="OrthoDB" id="66144at2759"/>
<dbReference type="Proteomes" id="UP000582659">
    <property type="component" value="Unassembled WGS sequence"/>
</dbReference>
<dbReference type="InterPro" id="IPR029063">
    <property type="entry name" value="SAM-dependent_MTases_sf"/>
</dbReference>
<dbReference type="PANTHER" id="PTHR13610:SF9">
    <property type="entry name" value="FI06469P"/>
    <property type="match status" value="1"/>
</dbReference>
<dbReference type="GO" id="GO:0032259">
    <property type="term" value="P:methylation"/>
    <property type="evidence" value="ECO:0007669"/>
    <property type="project" value="UniProtKB-KW"/>
</dbReference>
<sequence length="116" mass="13269">MARMGLKADGIELNGPLVLYSILNSYRNGTHQNVKFYKKNIFKVDMKKYNTTVMFGAEQMVTLLTPKLNEMKQESHLILCRFPLDENEPNWKLVGSEGEGIDAAWVYKKITPSIKS</sequence>
<dbReference type="PANTHER" id="PTHR13610">
    <property type="entry name" value="METHYLTRANSFERASE DOMAIN-CONTAINING PROTEIN"/>
    <property type="match status" value="1"/>
</dbReference>
<dbReference type="eggNOG" id="KOG4058">
    <property type="taxonomic scope" value="Eukaryota"/>
</dbReference>
<evidence type="ECO:0000313" key="6">
    <source>
        <dbReference type="Proteomes" id="UP000095284"/>
    </source>
</evidence>